<protein>
    <submittedName>
        <fullName evidence="2">Metallopeptidase M24 family protein</fullName>
    </submittedName>
</protein>
<gene>
    <name evidence="2" type="ORF">CES85_3280</name>
</gene>
<evidence type="ECO:0000259" key="1">
    <source>
        <dbReference type="Pfam" id="PF00557"/>
    </source>
</evidence>
<geneLocation type="plasmid" evidence="2 3">
    <name>unnamed1</name>
</geneLocation>
<dbReference type="AlphaFoldDB" id="A0A248UMS4"/>
<evidence type="ECO:0000313" key="3">
    <source>
        <dbReference type="Proteomes" id="UP000215256"/>
    </source>
</evidence>
<dbReference type="EMBL" id="CP022605">
    <property type="protein sequence ID" value="ASV87954.1"/>
    <property type="molecule type" value="Genomic_DNA"/>
</dbReference>
<keyword evidence="2" id="KW-0614">Plasmid</keyword>
<proteinExistence type="predicted"/>
<evidence type="ECO:0000313" key="2">
    <source>
        <dbReference type="EMBL" id="ASV87954.1"/>
    </source>
</evidence>
<organism evidence="2 3">
    <name type="scientific">Ochrobactrum quorumnocens</name>
    <dbReference type="NCBI Taxonomy" id="271865"/>
    <lineage>
        <taxon>Bacteria</taxon>
        <taxon>Pseudomonadati</taxon>
        <taxon>Pseudomonadota</taxon>
        <taxon>Alphaproteobacteria</taxon>
        <taxon>Hyphomicrobiales</taxon>
        <taxon>Brucellaceae</taxon>
        <taxon>Brucella/Ochrobactrum group</taxon>
        <taxon>Ochrobactrum</taxon>
    </lineage>
</organism>
<sequence length="396" mass="43434">MVNDMDGIAGMSALSRDLREKFFLEAPQEVTLVISSDPLNKAYLSGYVSMTHDLAPAYRSAVLASRDNVSLVVSAADAGPARNFFADASHLYRYGEFYFETTDDAFSEFRKDTHAGFQEAFAHAIRAHRSADGLVGVDRSNDDVAWALCREILGENRVRDITPDLARTRATKIEGEVVRLRRASQLVEEGFRQVAEIARPGLTERDLAAVVTRSMVAGGGVPRFVSVTSGIRSALADAYPTDRKMLAGDILRIDAGCTVDGYWSDIGRTFVFGEPDARQSRIYEALHVGLEAELAAVRAGIQADALFAIAMESVRSSGIPHYRRQHCGHGIGLKSYDNPTIRTGDTTLLREGMCLCLETPYYEIGVDGMMVEDMIRVTTTGYEPLTTISRELVVIS</sequence>
<dbReference type="Gene3D" id="3.90.230.10">
    <property type="entry name" value="Creatinase/methionine aminopeptidase superfamily"/>
    <property type="match status" value="1"/>
</dbReference>
<reference evidence="2 3" key="1">
    <citation type="submission" date="2017-07" db="EMBL/GenBank/DDBJ databases">
        <title>Phylogenetic study on the rhizospheric bacterium Ochrobactrum sp. A44.</title>
        <authorList>
            <person name="Krzyzanowska D.M."/>
            <person name="Ossowicki A."/>
            <person name="Rajewska M."/>
            <person name="Maciag T."/>
            <person name="Kaczynski Z."/>
            <person name="Czerwicka M."/>
            <person name="Jafra S."/>
        </authorList>
    </citation>
    <scope>NUCLEOTIDE SEQUENCE [LARGE SCALE GENOMIC DNA]</scope>
    <source>
        <strain evidence="2 3">A44</strain>
        <plasmid evidence="2 3">unnamed1</plasmid>
    </source>
</reference>
<dbReference type="CDD" id="cd01066">
    <property type="entry name" value="APP_MetAP"/>
    <property type="match status" value="1"/>
</dbReference>
<dbReference type="Proteomes" id="UP000215256">
    <property type="component" value="Plasmid unnamed1"/>
</dbReference>
<dbReference type="Pfam" id="PF00557">
    <property type="entry name" value="Peptidase_M24"/>
    <property type="match status" value="1"/>
</dbReference>
<dbReference type="InterPro" id="IPR036005">
    <property type="entry name" value="Creatinase/aminopeptidase-like"/>
</dbReference>
<dbReference type="SUPFAM" id="SSF55920">
    <property type="entry name" value="Creatinase/aminopeptidase"/>
    <property type="match status" value="1"/>
</dbReference>
<dbReference type="PANTHER" id="PTHR46112">
    <property type="entry name" value="AMINOPEPTIDASE"/>
    <property type="match status" value="1"/>
</dbReference>
<dbReference type="PANTHER" id="PTHR46112:SF2">
    <property type="entry name" value="XAA-PRO AMINOPEPTIDASE P-RELATED"/>
    <property type="match status" value="1"/>
</dbReference>
<name>A0A248UMS4_9HYPH</name>
<accession>A0A248UMS4</accession>
<dbReference type="InterPro" id="IPR000994">
    <property type="entry name" value="Pept_M24"/>
</dbReference>
<dbReference type="InterPro" id="IPR050659">
    <property type="entry name" value="Peptidase_M24B"/>
</dbReference>
<feature type="domain" description="Peptidase M24" evidence="1">
    <location>
        <begin position="179"/>
        <end position="378"/>
    </location>
</feature>
<dbReference type="KEGG" id="och:CES85_3280"/>